<protein>
    <submittedName>
        <fullName evidence="1">Uncharacterized protein</fullName>
    </submittedName>
</protein>
<reference evidence="2" key="1">
    <citation type="journal article" date="2019" name="Int. J. Syst. Evol. Microbiol.">
        <title>The Global Catalogue of Microorganisms (GCM) 10K type strain sequencing project: providing services to taxonomists for standard genome sequencing and annotation.</title>
        <authorList>
            <consortium name="The Broad Institute Genomics Platform"/>
            <consortium name="The Broad Institute Genome Sequencing Center for Infectious Disease"/>
            <person name="Wu L."/>
            <person name="Ma J."/>
        </authorList>
    </citation>
    <scope>NUCLEOTIDE SEQUENCE [LARGE SCALE GENOMIC DNA]</scope>
    <source>
        <strain evidence="2">JCM 18123</strain>
    </source>
</reference>
<sequence>MLLFELVNLQMNVDQRRERQRLLLAARRLRAVRRERERAERLLMELPWSRLS</sequence>
<proteinExistence type="predicted"/>
<comment type="caution">
    <text evidence="1">The sequence shown here is derived from an EMBL/GenBank/DDBJ whole genome shotgun (WGS) entry which is preliminary data.</text>
</comment>
<evidence type="ECO:0000313" key="2">
    <source>
        <dbReference type="Proteomes" id="UP001499993"/>
    </source>
</evidence>
<dbReference type="RefSeq" id="WP_344141754.1">
    <property type="nucleotide sequence ID" value="NZ_BAABIK010000028.1"/>
</dbReference>
<name>A0ABP9GZW2_9ACTN</name>
<evidence type="ECO:0000313" key="1">
    <source>
        <dbReference type="EMBL" id="GAA4952599.1"/>
    </source>
</evidence>
<accession>A0ABP9GZW2</accession>
<dbReference type="Proteomes" id="UP001499993">
    <property type="component" value="Unassembled WGS sequence"/>
</dbReference>
<organism evidence="1 2">
    <name type="scientific">Streptomonospora halophila</name>
    <dbReference type="NCBI Taxonomy" id="427369"/>
    <lineage>
        <taxon>Bacteria</taxon>
        <taxon>Bacillati</taxon>
        <taxon>Actinomycetota</taxon>
        <taxon>Actinomycetes</taxon>
        <taxon>Streptosporangiales</taxon>
        <taxon>Nocardiopsidaceae</taxon>
        <taxon>Streptomonospora</taxon>
    </lineage>
</organism>
<keyword evidence="2" id="KW-1185">Reference proteome</keyword>
<dbReference type="EMBL" id="BAABIK010000028">
    <property type="protein sequence ID" value="GAA4952599.1"/>
    <property type="molecule type" value="Genomic_DNA"/>
</dbReference>
<gene>
    <name evidence="1" type="ORF">GCM10023224_41690</name>
</gene>